<dbReference type="SMART" id="SM00387">
    <property type="entry name" value="HATPase_c"/>
    <property type="match status" value="1"/>
</dbReference>
<dbReference type="SMART" id="SM00448">
    <property type="entry name" value="REC"/>
    <property type="match status" value="1"/>
</dbReference>
<evidence type="ECO:0000259" key="18">
    <source>
        <dbReference type="PROSITE" id="PS50894"/>
    </source>
</evidence>
<feature type="modified residue" description="4-aspartylphosphate" evidence="13">
    <location>
        <position position="676"/>
    </location>
</feature>
<dbReference type="InterPro" id="IPR007891">
    <property type="entry name" value="CHASE3"/>
</dbReference>
<dbReference type="SUPFAM" id="SSF47384">
    <property type="entry name" value="Homodimeric domain of signal transducing histidine kinase"/>
    <property type="match status" value="1"/>
</dbReference>
<keyword evidence="20" id="KW-1185">Reference proteome</keyword>
<dbReference type="CDD" id="cd17546">
    <property type="entry name" value="REC_hyHK_CKI1_RcsC-like"/>
    <property type="match status" value="1"/>
</dbReference>
<dbReference type="InterPro" id="IPR036641">
    <property type="entry name" value="HPT_dom_sf"/>
</dbReference>
<dbReference type="Proteomes" id="UP001403385">
    <property type="component" value="Unassembled WGS sequence"/>
</dbReference>
<feature type="transmembrane region" description="Helical" evidence="15">
    <location>
        <begin position="15"/>
        <end position="34"/>
    </location>
</feature>
<dbReference type="EC" id="2.7.13.3" evidence="3"/>
<dbReference type="PROSITE" id="PS50109">
    <property type="entry name" value="HIS_KIN"/>
    <property type="match status" value="1"/>
</dbReference>
<dbReference type="Pfam" id="PF01627">
    <property type="entry name" value="Hpt"/>
    <property type="match status" value="1"/>
</dbReference>
<evidence type="ECO:0000313" key="20">
    <source>
        <dbReference type="Proteomes" id="UP001403385"/>
    </source>
</evidence>
<dbReference type="Pfam" id="PF00512">
    <property type="entry name" value="HisKA"/>
    <property type="match status" value="1"/>
</dbReference>
<feature type="domain" description="Response regulatory" evidence="17">
    <location>
        <begin position="627"/>
        <end position="745"/>
    </location>
</feature>
<reference evidence="19 20" key="1">
    <citation type="submission" date="2024-04" db="EMBL/GenBank/DDBJ databases">
        <title>Novel genus in family Flammeovirgaceae.</title>
        <authorList>
            <person name="Nguyen T.H."/>
            <person name="Vuong T.Q."/>
            <person name="Le H."/>
            <person name="Kim S.-G."/>
        </authorList>
    </citation>
    <scope>NUCLEOTIDE SEQUENCE [LARGE SCALE GENOMIC DNA]</scope>
    <source>
        <strain evidence="19 20">JCM 23209</strain>
    </source>
</reference>
<evidence type="ECO:0000256" key="1">
    <source>
        <dbReference type="ARBA" id="ARBA00000085"/>
    </source>
</evidence>
<dbReference type="SMART" id="SM00388">
    <property type="entry name" value="HisKA"/>
    <property type="match status" value="1"/>
</dbReference>
<dbReference type="InterPro" id="IPR036097">
    <property type="entry name" value="HisK_dim/P_sf"/>
</dbReference>
<keyword evidence="5 13" id="KW-0597">Phosphoprotein</keyword>
<dbReference type="PROSITE" id="PS50894">
    <property type="entry name" value="HPT"/>
    <property type="match status" value="1"/>
</dbReference>
<dbReference type="PRINTS" id="PR00344">
    <property type="entry name" value="BCTRLSENSOR"/>
</dbReference>
<feature type="compositionally biased region" description="Basic and acidic residues" evidence="14">
    <location>
        <begin position="206"/>
        <end position="229"/>
    </location>
</feature>
<dbReference type="InterPro" id="IPR036890">
    <property type="entry name" value="HATPase_C_sf"/>
</dbReference>
<evidence type="ECO:0000256" key="3">
    <source>
        <dbReference type="ARBA" id="ARBA00012438"/>
    </source>
</evidence>
<dbReference type="GO" id="GO:0005886">
    <property type="term" value="C:plasma membrane"/>
    <property type="evidence" value="ECO:0007669"/>
    <property type="project" value="UniProtKB-SubCell"/>
</dbReference>
<evidence type="ECO:0000256" key="13">
    <source>
        <dbReference type="PROSITE-ProRule" id="PRU00169"/>
    </source>
</evidence>
<dbReference type="Gene3D" id="1.20.120.160">
    <property type="entry name" value="HPT domain"/>
    <property type="match status" value="1"/>
</dbReference>
<dbReference type="GO" id="GO:0000155">
    <property type="term" value="F:phosphorelay sensor kinase activity"/>
    <property type="evidence" value="ECO:0007669"/>
    <property type="project" value="InterPro"/>
</dbReference>
<evidence type="ECO:0000259" key="17">
    <source>
        <dbReference type="PROSITE" id="PS50110"/>
    </source>
</evidence>
<keyword evidence="9 15" id="KW-1133">Transmembrane helix</keyword>
<evidence type="ECO:0000256" key="10">
    <source>
        <dbReference type="ARBA" id="ARBA00023012"/>
    </source>
</evidence>
<organism evidence="19 20">
    <name type="scientific">Rapidithrix thailandica</name>
    <dbReference type="NCBI Taxonomy" id="413964"/>
    <lineage>
        <taxon>Bacteria</taxon>
        <taxon>Pseudomonadati</taxon>
        <taxon>Bacteroidota</taxon>
        <taxon>Cytophagia</taxon>
        <taxon>Cytophagales</taxon>
        <taxon>Flammeovirgaceae</taxon>
        <taxon>Rapidithrix</taxon>
    </lineage>
</organism>
<dbReference type="InterPro" id="IPR011006">
    <property type="entry name" value="CheY-like_superfamily"/>
</dbReference>
<proteinExistence type="predicted"/>
<comment type="caution">
    <text evidence="19">The sequence shown here is derived from an EMBL/GenBank/DDBJ whole genome shotgun (WGS) entry which is preliminary data.</text>
</comment>
<evidence type="ECO:0000256" key="4">
    <source>
        <dbReference type="ARBA" id="ARBA00022475"/>
    </source>
</evidence>
<dbReference type="SUPFAM" id="SSF52172">
    <property type="entry name" value="CheY-like"/>
    <property type="match status" value="1"/>
</dbReference>
<sequence>MAKTNNQVPDIKAKVRLGFGLALLIIVVAGYITISNFQKLSSSVELLSHPDQKLFMFNRVLTDISEAEGSARAFTLTSNQENLDMYYKYMDKISKTLDSLKSFTLDVDSQRVRLDSISTLMAEKKEGFATYIEWKSWQQSQMFTDKAIKEIDQNTSDTVSAIITTQTKTTTDVKVDTLVVENEEEKKKKGFLGLGGLFSSKKNKKAKEAKEEKTESEESKESDKAKNVENEVATKVTETKVKYDTSVVVKSNQGKLIRDVKSILEEIKMEERYQNWYMNEQELKLLQKDQQIMEQIKSIITEMEQEQFLRSQEKTKAAKNIANSSILVMLVVGLAGLVISIVFIYLISRDIAKSNFYRRQLIKAKSEAERLARVKEEFLANMSHEIRTPLNAILGFSEQLAQTRLVGKQEQWLSAVKDSSIHLLDTVNDILDFSKLEAGKLRFEQKPFKLEYVLSEVYRICKVQADKKNLALSYILDDKVQAYILEGDEFRLRQVLYNLLSNAIKFTVKGSVQIFASGEDNQDGTLQVSIMVKDSGIGIPKDKLEVIFESFSQSDTTITRKYGGTGLGLTISRKILEEQGGSIQVASEPGKGTEFSFNLAYKISELKEIVKQSSSINYEEFINRGLRILVMDDDDFNIMLTQAILKKCGVQLFIAKNGKEGLRLVHLHPFDIILSDIQMPEMSGVEFIEALRAMPDKEKSELPVVALTANAKQTDLDHYLEKGMTDYLLKPFKEESLLNKIANVLGMESVKVQDEGRNYAYSESEEEEELEEIDWKGPEEVVIDLSELEVYAGGDKTALAAILTTLKESSEEGVKRMSEAMAQNNMEQIRELAHRLHPALEHLRVDALAVPVKYLESWVKENQHLERVPELVTLISERAKTLFVLIDEKAKELETLEGA</sequence>
<evidence type="ECO:0000256" key="12">
    <source>
        <dbReference type="PROSITE-ProRule" id="PRU00110"/>
    </source>
</evidence>
<gene>
    <name evidence="19" type="ORF">AAG747_11550</name>
</gene>
<dbReference type="GO" id="GO:0005524">
    <property type="term" value="F:ATP binding"/>
    <property type="evidence" value="ECO:0007669"/>
    <property type="project" value="UniProtKB-KW"/>
</dbReference>
<evidence type="ECO:0000256" key="5">
    <source>
        <dbReference type="ARBA" id="ARBA00022553"/>
    </source>
</evidence>
<evidence type="ECO:0000256" key="11">
    <source>
        <dbReference type="ARBA" id="ARBA00023136"/>
    </source>
</evidence>
<dbReference type="InterPro" id="IPR008207">
    <property type="entry name" value="Sig_transdc_His_kin_Hpt_dom"/>
</dbReference>
<dbReference type="EMBL" id="JBDKWZ010000006">
    <property type="protein sequence ID" value="MEN7548549.1"/>
    <property type="molecule type" value="Genomic_DNA"/>
</dbReference>
<dbReference type="RefSeq" id="WP_346821328.1">
    <property type="nucleotide sequence ID" value="NZ_JBDKWZ010000006.1"/>
</dbReference>
<dbReference type="CDD" id="cd16922">
    <property type="entry name" value="HATPase_EvgS-ArcB-TorS-like"/>
    <property type="match status" value="1"/>
</dbReference>
<dbReference type="InterPro" id="IPR003661">
    <property type="entry name" value="HisK_dim/P_dom"/>
</dbReference>
<evidence type="ECO:0000256" key="8">
    <source>
        <dbReference type="ARBA" id="ARBA00022840"/>
    </source>
</evidence>
<dbReference type="PANTHER" id="PTHR45339:SF1">
    <property type="entry name" value="HYBRID SIGNAL TRANSDUCTION HISTIDINE KINASE J"/>
    <property type="match status" value="1"/>
</dbReference>
<dbReference type="SUPFAM" id="SSF55874">
    <property type="entry name" value="ATPase domain of HSP90 chaperone/DNA topoisomerase II/histidine kinase"/>
    <property type="match status" value="1"/>
</dbReference>
<evidence type="ECO:0000256" key="9">
    <source>
        <dbReference type="ARBA" id="ARBA00022989"/>
    </source>
</evidence>
<feature type="modified residue" description="Phosphohistidine" evidence="12">
    <location>
        <position position="834"/>
    </location>
</feature>
<comment type="catalytic activity">
    <reaction evidence="1">
        <text>ATP + protein L-histidine = ADP + protein N-phospho-L-histidine.</text>
        <dbReference type="EC" id="2.7.13.3"/>
    </reaction>
</comment>
<dbReference type="Pfam" id="PF00072">
    <property type="entry name" value="Response_reg"/>
    <property type="match status" value="1"/>
</dbReference>
<evidence type="ECO:0000256" key="14">
    <source>
        <dbReference type="SAM" id="MobiDB-lite"/>
    </source>
</evidence>
<evidence type="ECO:0000256" key="15">
    <source>
        <dbReference type="SAM" id="Phobius"/>
    </source>
</evidence>
<name>A0AAW9RUV3_9BACT</name>
<feature type="domain" description="Histidine kinase" evidence="16">
    <location>
        <begin position="381"/>
        <end position="603"/>
    </location>
</feature>
<dbReference type="Pfam" id="PF02518">
    <property type="entry name" value="HATPase_c"/>
    <property type="match status" value="1"/>
</dbReference>
<dbReference type="PROSITE" id="PS50110">
    <property type="entry name" value="RESPONSE_REGULATORY"/>
    <property type="match status" value="1"/>
</dbReference>
<dbReference type="InterPro" id="IPR001789">
    <property type="entry name" value="Sig_transdc_resp-reg_receiver"/>
</dbReference>
<dbReference type="Gene3D" id="1.10.287.130">
    <property type="match status" value="1"/>
</dbReference>
<keyword evidence="10" id="KW-0902">Two-component regulatory system</keyword>
<dbReference type="Pfam" id="PF05227">
    <property type="entry name" value="CHASE3"/>
    <property type="match status" value="1"/>
</dbReference>
<dbReference type="Gene3D" id="3.40.50.2300">
    <property type="match status" value="1"/>
</dbReference>
<accession>A0AAW9RUV3</accession>
<feature type="region of interest" description="Disordered" evidence="14">
    <location>
        <begin position="203"/>
        <end position="229"/>
    </location>
</feature>
<dbReference type="PANTHER" id="PTHR45339">
    <property type="entry name" value="HYBRID SIGNAL TRANSDUCTION HISTIDINE KINASE J"/>
    <property type="match status" value="1"/>
</dbReference>
<feature type="transmembrane region" description="Helical" evidence="15">
    <location>
        <begin position="326"/>
        <end position="347"/>
    </location>
</feature>
<evidence type="ECO:0000313" key="19">
    <source>
        <dbReference type="EMBL" id="MEN7548549.1"/>
    </source>
</evidence>
<comment type="subcellular location">
    <subcellularLocation>
        <location evidence="2">Cell membrane</location>
        <topology evidence="2">Multi-pass membrane protein</topology>
    </subcellularLocation>
</comment>
<feature type="domain" description="HPt" evidence="18">
    <location>
        <begin position="795"/>
        <end position="899"/>
    </location>
</feature>
<keyword evidence="6 15" id="KW-0812">Transmembrane</keyword>
<keyword evidence="4" id="KW-1003">Cell membrane</keyword>
<protein>
    <recommendedName>
        <fullName evidence="3">histidine kinase</fullName>
        <ecNumber evidence="3">2.7.13.3</ecNumber>
    </recommendedName>
</protein>
<evidence type="ECO:0000256" key="7">
    <source>
        <dbReference type="ARBA" id="ARBA00022741"/>
    </source>
</evidence>
<keyword evidence="11 15" id="KW-0472">Membrane</keyword>
<dbReference type="SUPFAM" id="SSF47226">
    <property type="entry name" value="Histidine-containing phosphotransfer domain, HPT domain"/>
    <property type="match status" value="1"/>
</dbReference>
<dbReference type="Gene3D" id="3.30.565.10">
    <property type="entry name" value="Histidine kinase-like ATPase, C-terminal domain"/>
    <property type="match status" value="1"/>
</dbReference>
<keyword evidence="7" id="KW-0547">Nucleotide-binding</keyword>
<dbReference type="FunFam" id="3.30.565.10:FF:000010">
    <property type="entry name" value="Sensor histidine kinase RcsC"/>
    <property type="match status" value="1"/>
</dbReference>
<keyword evidence="8 19" id="KW-0067">ATP-binding</keyword>
<evidence type="ECO:0000259" key="16">
    <source>
        <dbReference type="PROSITE" id="PS50109"/>
    </source>
</evidence>
<evidence type="ECO:0000256" key="6">
    <source>
        <dbReference type="ARBA" id="ARBA00022692"/>
    </source>
</evidence>
<dbReference type="InterPro" id="IPR005467">
    <property type="entry name" value="His_kinase_dom"/>
</dbReference>
<dbReference type="AlphaFoldDB" id="A0AAW9RUV3"/>
<dbReference type="InterPro" id="IPR003594">
    <property type="entry name" value="HATPase_dom"/>
</dbReference>
<dbReference type="InterPro" id="IPR004358">
    <property type="entry name" value="Sig_transdc_His_kin-like_C"/>
</dbReference>
<dbReference type="CDD" id="cd00082">
    <property type="entry name" value="HisKA"/>
    <property type="match status" value="1"/>
</dbReference>
<evidence type="ECO:0000256" key="2">
    <source>
        <dbReference type="ARBA" id="ARBA00004651"/>
    </source>
</evidence>